<reference evidence="1" key="1">
    <citation type="journal article" date="2021" name="Proc. Natl. Acad. Sci. U.S.A.">
        <title>A Catalog of Tens of Thousands of Viruses from Human Metagenomes Reveals Hidden Associations with Chronic Diseases.</title>
        <authorList>
            <person name="Tisza M.J."/>
            <person name="Buck C.B."/>
        </authorList>
    </citation>
    <scope>NUCLEOTIDE SEQUENCE</scope>
    <source>
        <strain evidence="1">CtSWe10</strain>
    </source>
</reference>
<organism evidence="1">
    <name type="scientific">Siphoviridae sp. ctSWe10</name>
    <dbReference type="NCBI Taxonomy" id="2826344"/>
    <lineage>
        <taxon>Viruses</taxon>
        <taxon>Duplodnaviria</taxon>
        <taxon>Heunggongvirae</taxon>
        <taxon>Uroviricota</taxon>
        <taxon>Caudoviricetes</taxon>
    </lineage>
</organism>
<dbReference type="InterPro" id="IPR055635">
    <property type="entry name" value="DUF7211"/>
</dbReference>
<dbReference type="EMBL" id="BK015232">
    <property type="protein sequence ID" value="DAD97165.1"/>
    <property type="molecule type" value="Genomic_DNA"/>
</dbReference>
<name>A0A8S5NQS5_9CAUD</name>
<proteinExistence type="predicted"/>
<evidence type="ECO:0000313" key="1">
    <source>
        <dbReference type="EMBL" id="DAD97165.1"/>
    </source>
</evidence>
<protein>
    <submittedName>
        <fullName evidence="1">Uncharacterized protein</fullName>
    </submittedName>
</protein>
<dbReference type="Pfam" id="PF23847">
    <property type="entry name" value="DUF7211"/>
    <property type="match status" value="1"/>
</dbReference>
<accession>A0A8S5NQS5</accession>
<sequence>MSELYHHGVLGMRWGVRRNNNSGSSGEPSRLRRFARNTNVNDVSSMINNSKTINNETSRIVKNKAISKHKKTAEQMTNKELQDAITRMNLEKQFSTLSAERTTAGKISAMNVLDTVGTVLTIAGAAAGLYGTVKSVAGR</sequence>